<feature type="binding site" evidence="12">
    <location>
        <begin position="254"/>
        <end position="255"/>
    </location>
    <ligand>
        <name>ATP</name>
        <dbReference type="ChEBI" id="CHEBI:30616"/>
    </ligand>
</feature>
<evidence type="ECO:0000256" key="9">
    <source>
        <dbReference type="ARBA" id="ARBA00022842"/>
    </source>
</evidence>
<dbReference type="AlphaFoldDB" id="A0A3R5TGV5"/>
<evidence type="ECO:0000256" key="3">
    <source>
        <dbReference type="ARBA" id="ARBA00016943"/>
    </source>
</evidence>
<dbReference type="UniPathway" id="UPA00704">
    <property type="reaction ID" value="UER00715"/>
</dbReference>
<dbReference type="CDD" id="cd01174">
    <property type="entry name" value="ribokinase"/>
    <property type="match status" value="1"/>
</dbReference>
<comment type="subcellular location">
    <subcellularLocation>
        <location evidence="12">Cytoplasm</location>
    </subcellularLocation>
</comment>
<feature type="domain" description="Carbohydrate kinase PfkB" evidence="14">
    <location>
        <begin position="4"/>
        <end position="296"/>
    </location>
</feature>
<sequence length="304" mass="32584">MEKKKILVIGSLNIDWVIPVSHMPKEGETILGGNYTEIPGGKGANQAYGAARLGGSVTMLGMVGDDDMGGKLINNLSSQNIDVSRIERCKKINSGLAIIYVNNEGKNSIVVLPGANSMVDKNYIDKNSELLSQSDLVVMQMEIPKETVYYAIEKAYEGDKKIILNPAPAPEYLDDYILSKIDFLTPNETELEKLTGKEVVDIRTAIEASKVLIGKGVKNVIATLGEKGSLLVSSDKTIAFQGERVNAIDTTAAGDCFNAALAVALSEGEAIEEAIEFANKAAAISVTRKGAQPSMPFRSELSLN</sequence>
<evidence type="ECO:0000256" key="6">
    <source>
        <dbReference type="ARBA" id="ARBA00022741"/>
    </source>
</evidence>
<evidence type="ECO:0000256" key="4">
    <source>
        <dbReference type="ARBA" id="ARBA00022679"/>
    </source>
</evidence>
<comment type="function">
    <text evidence="12">Catalyzes the phosphorylation of ribose at O-5 in a reaction requiring ATP and magnesium. The resulting D-ribose-5-phosphate can then be used either for sythesis of nucleotides, histidine, and tryptophan, or as a component of the pentose phosphate pathway.</text>
</comment>
<keyword evidence="9 12" id="KW-0460">Magnesium</keyword>
<comment type="similarity">
    <text evidence="13">Belongs to the carbohydrate kinase PfkB family. LacC subfamily.</text>
</comment>
<dbReference type="OrthoDB" id="9775849at2"/>
<feature type="binding site" evidence="12">
    <location>
        <begin position="41"/>
        <end position="45"/>
    </location>
    <ligand>
        <name>substrate</name>
    </ligand>
</feature>
<dbReference type="InterPro" id="IPR011877">
    <property type="entry name" value="Ribokinase"/>
</dbReference>
<dbReference type="HAMAP" id="MF_01987">
    <property type="entry name" value="Ribokinase"/>
    <property type="match status" value="1"/>
</dbReference>
<dbReference type="KEGG" id="cmah:C1I91_16865"/>
<dbReference type="InterPro" id="IPR002139">
    <property type="entry name" value="Ribo/fructo_kinase"/>
</dbReference>
<evidence type="ECO:0000256" key="11">
    <source>
        <dbReference type="ARBA" id="ARBA00023277"/>
    </source>
</evidence>
<dbReference type="PIRSF" id="PIRSF000535">
    <property type="entry name" value="1PFK/6PFK/LacC"/>
    <property type="match status" value="1"/>
</dbReference>
<comment type="catalytic activity">
    <reaction evidence="13">
        <text>D-tagatofuranose 6-phosphate + ATP = D-tagatofuranose 1,6-bisphosphate + ADP + H(+)</text>
        <dbReference type="Rhea" id="RHEA:12420"/>
        <dbReference type="ChEBI" id="CHEBI:15378"/>
        <dbReference type="ChEBI" id="CHEBI:30616"/>
        <dbReference type="ChEBI" id="CHEBI:58694"/>
        <dbReference type="ChEBI" id="CHEBI:58695"/>
        <dbReference type="ChEBI" id="CHEBI:456216"/>
        <dbReference type="EC" id="2.7.1.144"/>
    </reaction>
</comment>
<evidence type="ECO:0000256" key="12">
    <source>
        <dbReference type="HAMAP-Rule" id="MF_01987"/>
    </source>
</evidence>
<evidence type="ECO:0000256" key="2">
    <source>
        <dbReference type="ARBA" id="ARBA00012035"/>
    </source>
</evidence>
<evidence type="ECO:0000313" key="16">
    <source>
        <dbReference type="Proteomes" id="UP000286268"/>
    </source>
</evidence>
<protein>
    <recommendedName>
        <fullName evidence="3 12">Ribokinase</fullName>
        <shortName evidence="12">RK</shortName>
        <ecNumber evidence="2 12">2.7.1.15</ecNumber>
    </recommendedName>
</protein>
<dbReference type="InterPro" id="IPR029056">
    <property type="entry name" value="Ribokinase-like"/>
</dbReference>
<evidence type="ECO:0000256" key="10">
    <source>
        <dbReference type="ARBA" id="ARBA00022958"/>
    </source>
</evidence>
<accession>A0A3R5TGV5</accession>
<comment type="pathway">
    <text evidence="12">Carbohydrate metabolism; D-ribose degradation; D-ribose 5-phosphate from beta-D-ribopyranose: step 2/2.</text>
</comment>
<dbReference type="SUPFAM" id="SSF53613">
    <property type="entry name" value="Ribokinase-like"/>
    <property type="match status" value="1"/>
</dbReference>
<dbReference type="GO" id="GO:0009024">
    <property type="term" value="F:tagatose-6-phosphate kinase activity"/>
    <property type="evidence" value="ECO:0007669"/>
    <property type="project" value="UniProtKB-EC"/>
</dbReference>
<comment type="caution">
    <text evidence="12">Lacks conserved residue(s) required for the propagation of feature annotation.</text>
</comment>
<evidence type="ECO:0000313" key="15">
    <source>
        <dbReference type="EMBL" id="QAA33174.1"/>
    </source>
</evidence>
<dbReference type="Proteomes" id="UP000286268">
    <property type="component" value="Chromosome"/>
</dbReference>
<keyword evidence="13" id="KW-0423">Lactose metabolism</keyword>
<keyword evidence="5 12" id="KW-0479">Metal-binding</keyword>
<comment type="activity regulation">
    <text evidence="12">Activated by a monovalent cation that binds near, but not in, the active site. The most likely occupant of the site in vivo is potassium. Ion binding induces a conformational change that may alter substrate affinity.</text>
</comment>
<keyword evidence="4 12" id="KW-0808">Transferase</keyword>
<feature type="binding site" evidence="12">
    <location>
        <position position="251"/>
    </location>
    <ligand>
        <name>K(+)</name>
        <dbReference type="ChEBI" id="CHEBI:29103"/>
    </ligand>
</feature>
<feature type="binding site" evidence="12">
    <location>
        <begin position="223"/>
        <end position="228"/>
    </location>
    <ligand>
        <name>ATP</name>
        <dbReference type="ChEBI" id="CHEBI:30616"/>
    </ligand>
</feature>
<organism evidence="15 16">
    <name type="scientific">Clostridium manihotivorum</name>
    <dbReference type="NCBI Taxonomy" id="2320868"/>
    <lineage>
        <taxon>Bacteria</taxon>
        <taxon>Bacillati</taxon>
        <taxon>Bacillota</taxon>
        <taxon>Clostridia</taxon>
        <taxon>Eubacteriales</taxon>
        <taxon>Clostridiaceae</taxon>
        <taxon>Clostridium</taxon>
    </lineage>
</organism>
<reference evidence="15 16" key="1">
    <citation type="submission" date="2018-01" db="EMBL/GenBank/DDBJ databases">
        <title>Genome Sequencing and Assembly of Anaerobacter polyendosporus strain CT4.</title>
        <authorList>
            <person name="Tachaapaikoon C."/>
            <person name="Sutheeworapong S."/>
            <person name="Jenjaroenpun P."/>
            <person name="Wongsurawat T."/>
            <person name="Nookeaw I."/>
            <person name="Cheawchanlertfa P."/>
            <person name="Kosugi A."/>
            <person name="Cheevadhanarak S."/>
            <person name="Ratanakhanokchai K."/>
        </authorList>
    </citation>
    <scope>NUCLEOTIDE SEQUENCE [LARGE SCALE GENOMIC DNA]</scope>
    <source>
        <strain evidence="15 16">CT4</strain>
    </source>
</reference>
<dbReference type="EC" id="2.7.1.15" evidence="2 12"/>
<dbReference type="PROSITE" id="PS00584">
    <property type="entry name" value="PFKB_KINASES_2"/>
    <property type="match status" value="1"/>
</dbReference>
<dbReference type="GO" id="GO:0046872">
    <property type="term" value="F:metal ion binding"/>
    <property type="evidence" value="ECO:0007669"/>
    <property type="project" value="UniProtKB-KW"/>
</dbReference>
<feature type="binding site" evidence="12">
    <location>
        <position position="187"/>
    </location>
    <ligand>
        <name>ATP</name>
        <dbReference type="ChEBI" id="CHEBI:30616"/>
    </ligand>
</feature>
<dbReference type="EMBL" id="CP025746">
    <property type="protein sequence ID" value="QAA33174.1"/>
    <property type="molecule type" value="Genomic_DNA"/>
</dbReference>
<keyword evidence="7 12" id="KW-0418">Kinase</keyword>
<feature type="binding site" evidence="12">
    <location>
        <position position="142"/>
    </location>
    <ligand>
        <name>substrate</name>
    </ligand>
</feature>
<evidence type="ECO:0000256" key="8">
    <source>
        <dbReference type="ARBA" id="ARBA00022840"/>
    </source>
</evidence>
<dbReference type="PANTHER" id="PTHR10584">
    <property type="entry name" value="SUGAR KINASE"/>
    <property type="match status" value="1"/>
</dbReference>
<comment type="cofactor">
    <cofactor evidence="12">
        <name>Mg(2+)</name>
        <dbReference type="ChEBI" id="CHEBI:18420"/>
    </cofactor>
    <text evidence="12">Requires a divalent cation, most likely magnesium in vivo, as an electrophilic catalyst to aid phosphoryl group transfer. It is the chelate of the metal and the nucleotide that is the actual substrate.</text>
</comment>
<dbReference type="PANTHER" id="PTHR10584:SF166">
    <property type="entry name" value="RIBOKINASE"/>
    <property type="match status" value="1"/>
</dbReference>
<comment type="catalytic activity">
    <reaction evidence="12">
        <text>D-ribose + ATP = D-ribose 5-phosphate + ADP + H(+)</text>
        <dbReference type="Rhea" id="RHEA:13697"/>
        <dbReference type="ChEBI" id="CHEBI:15378"/>
        <dbReference type="ChEBI" id="CHEBI:30616"/>
        <dbReference type="ChEBI" id="CHEBI:47013"/>
        <dbReference type="ChEBI" id="CHEBI:78346"/>
        <dbReference type="ChEBI" id="CHEBI:456216"/>
        <dbReference type="EC" id="2.7.1.15"/>
    </reaction>
</comment>
<feature type="binding site" evidence="12">
    <location>
        <position position="294"/>
    </location>
    <ligand>
        <name>K(+)</name>
        <dbReference type="ChEBI" id="CHEBI:29103"/>
    </ligand>
</feature>
<dbReference type="InterPro" id="IPR011611">
    <property type="entry name" value="PfkB_dom"/>
</dbReference>
<keyword evidence="11 12" id="KW-0119">Carbohydrate metabolism</keyword>
<evidence type="ECO:0000256" key="1">
    <source>
        <dbReference type="ARBA" id="ARBA00005380"/>
    </source>
</evidence>
<comment type="similarity">
    <text evidence="12">Belongs to the carbohydrate kinase PfkB family. Ribokinase subfamily.</text>
</comment>
<comment type="subunit">
    <text evidence="12">Homodimer.</text>
</comment>
<dbReference type="GO" id="GO:0005829">
    <property type="term" value="C:cytosol"/>
    <property type="evidence" value="ECO:0007669"/>
    <property type="project" value="TreeGrafter"/>
</dbReference>
<feature type="binding site" evidence="12">
    <location>
        <begin position="13"/>
        <end position="15"/>
    </location>
    <ligand>
        <name>substrate</name>
    </ligand>
</feature>
<dbReference type="Gene3D" id="3.40.1190.20">
    <property type="match status" value="1"/>
</dbReference>
<evidence type="ECO:0000259" key="14">
    <source>
        <dbReference type="Pfam" id="PF00294"/>
    </source>
</evidence>
<dbReference type="GO" id="GO:2001059">
    <property type="term" value="P:D-tagatose 6-phosphate catabolic process"/>
    <property type="evidence" value="ECO:0007669"/>
    <property type="project" value="UniProtKB-UniPathway"/>
</dbReference>
<dbReference type="GO" id="GO:0005524">
    <property type="term" value="F:ATP binding"/>
    <property type="evidence" value="ECO:0007669"/>
    <property type="project" value="UniProtKB-UniRule"/>
</dbReference>
<dbReference type="RefSeq" id="WP_128213900.1">
    <property type="nucleotide sequence ID" value="NZ_CP025746.1"/>
</dbReference>
<dbReference type="NCBIfam" id="TIGR02152">
    <property type="entry name" value="D_ribokin_bact"/>
    <property type="match status" value="1"/>
</dbReference>
<keyword evidence="8 12" id="KW-0067">ATP-binding</keyword>
<feature type="binding site" evidence="12">
    <location>
        <position position="285"/>
    </location>
    <ligand>
        <name>K(+)</name>
        <dbReference type="ChEBI" id="CHEBI:29103"/>
    </ligand>
</feature>
<keyword evidence="10 12" id="KW-0630">Potassium</keyword>
<dbReference type="GO" id="GO:0005988">
    <property type="term" value="P:lactose metabolic process"/>
    <property type="evidence" value="ECO:0007669"/>
    <property type="project" value="UniProtKB-KW"/>
</dbReference>
<evidence type="ECO:0000256" key="7">
    <source>
        <dbReference type="ARBA" id="ARBA00022777"/>
    </source>
</evidence>
<dbReference type="GO" id="GO:0019303">
    <property type="term" value="P:D-ribose catabolic process"/>
    <property type="evidence" value="ECO:0007669"/>
    <property type="project" value="UniProtKB-UniRule"/>
</dbReference>
<comment type="pathway">
    <text evidence="13">Carbohydrate metabolism; D-tagatose 6-phosphate degradation; D-glyceraldehyde 3-phosphate and glycerone phosphate from D-tagatose 6-phosphate: step 1/2.</text>
</comment>
<dbReference type="InterPro" id="IPR002173">
    <property type="entry name" value="Carboh/pur_kinase_PfkB_CS"/>
</dbReference>
<evidence type="ECO:0000256" key="13">
    <source>
        <dbReference type="PIRNR" id="PIRNR000535"/>
    </source>
</evidence>
<feature type="binding site" evidence="12">
    <location>
        <position position="288"/>
    </location>
    <ligand>
        <name>K(+)</name>
        <dbReference type="ChEBI" id="CHEBI:29103"/>
    </ligand>
</feature>
<feature type="binding site" evidence="12">
    <location>
        <position position="255"/>
    </location>
    <ligand>
        <name>substrate</name>
    </ligand>
</feature>
<proteinExistence type="inferred from homology"/>
<dbReference type="GO" id="GO:0004747">
    <property type="term" value="F:ribokinase activity"/>
    <property type="evidence" value="ECO:0007669"/>
    <property type="project" value="UniProtKB-UniRule"/>
</dbReference>
<comment type="similarity">
    <text evidence="1">Belongs to the carbohydrate kinase pfkB family.</text>
</comment>
<dbReference type="UniPathway" id="UPA00916">
    <property type="reaction ID" value="UER00889"/>
</dbReference>
<feature type="active site" description="Proton acceptor" evidence="12">
    <location>
        <position position="255"/>
    </location>
</feature>
<feature type="binding site" evidence="12">
    <location>
        <position position="279"/>
    </location>
    <ligand>
        <name>ATP</name>
        <dbReference type="ChEBI" id="CHEBI:30616"/>
    </ligand>
</feature>
<feature type="binding site" evidence="12">
    <location>
        <position position="290"/>
    </location>
    <ligand>
        <name>K(+)</name>
        <dbReference type="ChEBI" id="CHEBI:29103"/>
    </ligand>
</feature>
<dbReference type="Pfam" id="PF00294">
    <property type="entry name" value="PfkB"/>
    <property type="match status" value="1"/>
</dbReference>
<keyword evidence="6 12" id="KW-0547">Nucleotide-binding</keyword>
<dbReference type="InterPro" id="IPR017583">
    <property type="entry name" value="Tagatose/fructose_Pkinase"/>
</dbReference>
<feature type="binding site" evidence="12">
    <location>
        <position position="249"/>
    </location>
    <ligand>
        <name>K(+)</name>
        <dbReference type="ChEBI" id="CHEBI:29103"/>
    </ligand>
</feature>
<dbReference type="PRINTS" id="PR00990">
    <property type="entry name" value="RIBOKINASE"/>
</dbReference>
<gene>
    <name evidence="12 15" type="primary">rbsK</name>
    <name evidence="15" type="ORF">C1I91_16865</name>
</gene>
<name>A0A3R5TGV5_9CLOT</name>
<evidence type="ECO:0000256" key="5">
    <source>
        <dbReference type="ARBA" id="ARBA00022723"/>
    </source>
</evidence>
<keyword evidence="12" id="KW-0963">Cytoplasm</keyword>
<keyword evidence="16" id="KW-1185">Reference proteome</keyword>